<reference evidence="1 2" key="1">
    <citation type="journal article" date="2022" name="New Phytol.">
        <title>Ecological generalism drives hyperdiversity of secondary metabolite gene clusters in xylarialean endophytes.</title>
        <authorList>
            <person name="Franco M.E.E."/>
            <person name="Wisecaver J.H."/>
            <person name="Arnold A.E."/>
            <person name="Ju Y.M."/>
            <person name="Slot J.C."/>
            <person name="Ahrendt S."/>
            <person name="Moore L.P."/>
            <person name="Eastman K.E."/>
            <person name="Scott K."/>
            <person name="Konkel Z."/>
            <person name="Mondo S.J."/>
            <person name="Kuo A."/>
            <person name="Hayes R.D."/>
            <person name="Haridas S."/>
            <person name="Andreopoulos B."/>
            <person name="Riley R."/>
            <person name="LaButti K."/>
            <person name="Pangilinan J."/>
            <person name="Lipzen A."/>
            <person name="Amirebrahimi M."/>
            <person name="Yan J."/>
            <person name="Adam C."/>
            <person name="Keymanesh K."/>
            <person name="Ng V."/>
            <person name="Louie K."/>
            <person name="Northen T."/>
            <person name="Drula E."/>
            <person name="Henrissat B."/>
            <person name="Hsieh H.M."/>
            <person name="Youens-Clark K."/>
            <person name="Lutzoni F."/>
            <person name="Miadlikowska J."/>
            <person name="Eastwood D.C."/>
            <person name="Hamelin R.C."/>
            <person name="Grigoriev I.V."/>
            <person name="U'Ren J.M."/>
        </authorList>
    </citation>
    <scope>NUCLEOTIDE SEQUENCE [LARGE SCALE GENOMIC DNA]</scope>
    <source>
        <strain evidence="1 2">CBS 119005</strain>
    </source>
</reference>
<gene>
    <name evidence="1" type="ORF">F4820DRAFT_120934</name>
</gene>
<proteinExistence type="predicted"/>
<evidence type="ECO:0000313" key="2">
    <source>
        <dbReference type="Proteomes" id="UP001497700"/>
    </source>
</evidence>
<evidence type="ECO:0000313" key="1">
    <source>
        <dbReference type="EMBL" id="KAI4860153.1"/>
    </source>
</evidence>
<protein>
    <submittedName>
        <fullName evidence="1">Ubiquitin 3 binding protein But2 C-terminal domain-containing protein</fullName>
    </submittedName>
</protein>
<dbReference type="EMBL" id="MU393597">
    <property type="protein sequence ID" value="KAI4860153.1"/>
    <property type="molecule type" value="Genomic_DNA"/>
</dbReference>
<sequence>MVMFLSILFAVFLASLSSVTGASVLRIDATCGFRLTTEGGFDGAVGQLADGQVRAGSGLAQSLFTWFGDAFTDQQGRGCWWTPPTSVLQCDWNQQPDHGFGIGCYGGLSYRDQEIFYECQTGDSDEVNIYLQPNGANCSRITLYADSCRPPCSTNPTEAPPQLSTTGTPGQDSSRTATTPSTPQATATPAFPPGTCDVVVADGPDEIVLIDKASPDTAYGPNPGMTVRLSPNASAIFAFRFSASDAGKQCALAFDLPAAQDQRAQYRLTGGGLVGFALLESPPKDPAAATYGNRPRVAMPLERAELRPGISVRPLEFPCPGADAEVAFLMADEDGADVCLEYQQYRPVVPIGLYLVKC</sequence>
<organism evidence="1 2">
    <name type="scientific">Hypoxylon rubiginosum</name>
    <dbReference type="NCBI Taxonomy" id="110542"/>
    <lineage>
        <taxon>Eukaryota</taxon>
        <taxon>Fungi</taxon>
        <taxon>Dikarya</taxon>
        <taxon>Ascomycota</taxon>
        <taxon>Pezizomycotina</taxon>
        <taxon>Sordariomycetes</taxon>
        <taxon>Xylariomycetidae</taxon>
        <taxon>Xylariales</taxon>
        <taxon>Hypoxylaceae</taxon>
        <taxon>Hypoxylon</taxon>
    </lineage>
</organism>
<keyword evidence="2" id="KW-1185">Reference proteome</keyword>
<dbReference type="Proteomes" id="UP001497700">
    <property type="component" value="Unassembled WGS sequence"/>
</dbReference>
<comment type="caution">
    <text evidence="1">The sequence shown here is derived from an EMBL/GenBank/DDBJ whole genome shotgun (WGS) entry which is preliminary data.</text>
</comment>
<accession>A0ACB9YLC5</accession>
<name>A0ACB9YLC5_9PEZI</name>